<dbReference type="InterPro" id="IPR016187">
    <property type="entry name" value="CTDL_fold"/>
</dbReference>
<dbReference type="SMART" id="SM00060">
    <property type="entry name" value="FN3"/>
    <property type="match status" value="8"/>
</dbReference>
<name>A0A8B8A3W5_ACAPL</name>
<feature type="domain" description="CUB" evidence="5">
    <location>
        <begin position="1695"/>
        <end position="1807"/>
    </location>
</feature>
<feature type="transmembrane region" description="Helical" evidence="3">
    <location>
        <begin position="3320"/>
        <end position="3340"/>
    </location>
</feature>
<feature type="domain" description="CUB" evidence="5">
    <location>
        <begin position="278"/>
        <end position="387"/>
    </location>
</feature>
<feature type="domain" description="CUB" evidence="5">
    <location>
        <begin position="1809"/>
        <end position="1916"/>
    </location>
</feature>
<dbReference type="CDD" id="cd00063">
    <property type="entry name" value="FN3"/>
    <property type="match status" value="8"/>
</dbReference>
<feature type="domain" description="C-type lectin" evidence="6">
    <location>
        <begin position="1930"/>
        <end position="2048"/>
    </location>
</feature>
<dbReference type="FunFam" id="2.60.120.290:FF:000056">
    <property type="entry name" value="C-type LECtin"/>
    <property type="match status" value="1"/>
</dbReference>
<keyword evidence="3" id="KW-0812">Transmembrane</keyword>
<evidence type="ECO:0000259" key="6">
    <source>
        <dbReference type="PROSITE" id="PS50041"/>
    </source>
</evidence>
<evidence type="ECO:0000259" key="7">
    <source>
        <dbReference type="PROSITE" id="PS50853"/>
    </source>
</evidence>
<dbReference type="InterPro" id="IPR018378">
    <property type="entry name" value="C-type_lectin_CS"/>
</dbReference>
<feature type="domain" description="CUB" evidence="5">
    <location>
        <begin position="1317"/>
        <end position="1432"/>
    </location>
</feature>
<dbReference type="InterPro" id="IPR001304">
    <property type="entry name" value="C-type_lectin-like"/>
</dbReference>
<evidence type="ECO:0000256" key="4">
    <source>
        <dbReference type="SAM" id="SignalP"/>
    </source>
</evidence>
<feature type="domain" description="C-type lectin" evidence="6">
    <location>
        <begin position="2856"/>
        <end position="2972"/>
    </location>
</feature>
<feature type="signal peptide" evidence="4">
    <location>
        <begin position="1"/>
        <end position="24"/>
    </location>
</feature>
<protein>
    <submittedName>
        <fullName evidence="9">Uncharacterized protein LOC110991164</fullName>
    </submittedName>
</protein>
<dbReference type="InterPro" id="IPR013783">
    <property type="entry name" value="Ig-like_fold"/>
</dbReference>
<evidence type="ECO:0000313" key="9">
    <source>
        <dbReference type="RefSeq" id="XP_022112072.1"/>
    </source>
</evidence>
<dbReference type="OrthoDB" id="6133475at2759"/>
<feature type="domain" description="Fibronectin type-III" evidence="7">
    <location>
        <begin position="2754"/>
        <end position="2844"/>
    </location>
</feature>
<feature type="domain" description="C-type lectin" evidence="6">
    <location>
        <begin position="868"/>
        <end position="980"/>
    </location>
</feature>
<dbReference type="InterPro" id="IPR035914">
    <property type="entry name" value="Sperma_CUB_dom_sf"/>
</dbReference>
<dbReference type="Gene3D" id="2.60.120.290">
    <property type="entry name" value="Spermadhesin, CUB domain"/>
    <property type="match status" value="11"/>
</dbReference>
<keyword evidence="3" id="KW-1133">Transmembrane helix</keyword>
<feature type="domain" description="CUB" evidence="5">
    <location>
        <begin position="1579"/>
        <end position="1692"/>
    </location>
</feature>
<keyword evidence="1 2" id="KW-1015">Disulfide bond</keyword>
<feature type="chain" id="PRO_5034907206" evidence="4">
    <location>
        <begin position="25"/>
        <end position="3472"/>
    </location>
</feature>
<feature type="domain" description="CUB" evidence="5">
    <location>
        <begin position="25"/>
        <end position="134"/>
    </location>
</feature>
<accession>A0A8B8A3W5</accession>
<dbReference type="GeneID" id="110991164"/>
<dbReference type="Pfam" id="PF00059">
    <property type="entry name" value="Lectin_C"/>
    <property type="match status" value="8"/>
</dbReference>
<dbReference type="PANTHER" id="PTHR22803">
    <property type="entry name" value="MANNOSE, PHOSPHOLIPASE, LECTIN RECEPTOR RELATED"/>
    <property type="match status" value="1"/>
</dbReference>
<feature type="domain" description="C-type lectin" evidence="6">
    <location>
        <begin position="2396"/>
        <end position="2514"/>
    </location>
</feature>
<gene>
    <name evidence="9" type="primary">LOC110991164</name>
</gene>
<feature type="domain" description="Fibronectin type-III" evidence="7">
    <location>
        <begin position="2058"/>
        <end position="2150"/>
    </location>
</feature>
<dbReference type="Proteomes" id="UP000694845">
    <property type="component" value="Unplaced"/>
</dbReference>
<dbReference type="KEGG" id="aplc:110991164"/>
<feature type="domain" description="Fibronectin type-III" evidence="7">
    <location>
        <begin position="2526"/>
        <end position="2617"/>
    </location>
</feature>
<dbReference type="SMART" id="SM00042">
    <property type="entry name" value="CUB"/>
    <property type="match status" value="11"/>
</dbReference>
<evidence type="ECO:0000256" key="2">
    <source>
        <dbReference type="PROSITE-ProRule" id="PRU00059"/>
    </source>
</evidence>
<dbReference type="PROSITE" id="PS01180">
    <property type="entry name" value="CUB"/>
    <property type="match status" value="10"/>
</dbReference>
<dbReference type="Pfam" id="PF00431">
    <property type="entry name" value="CUB"/>
    <property type="match status" value="11"/>
</dbReference>
<evidence type="ECO:0000256" key="3">
    <source>
        <dbReference type="SAM" id="Phobius"/>
    </source>
</evidence>
<feature type="disulfide bond" evidence="2">
    <location>
        <begin position="392"/>
        <end position="419"/>
    </location>
</feature>
<feature type="domain" description="CUB" evidence="5">
    <location>
        <begin position="392"/>
        <end position="503"/>
    </location>
</feature>
<feature type="domain" description="CUB" evidence="5">
    <location>
        <begin position="505"/>
        <end position="617"/>
    </location>
</feature>
<feature type="domain" description="C-type lectin" evidence="6">
    <location>
        <begin position="2630"/>
        <end position="2742"/>
    </location>
</feature>
<feature type="disulfide bond" evidence="2">
    <location>
        <begin position="3078"/>
        <end position="3105"/>
    </location>
</feature>
<organism evidence="8 9">
    <name type="scientific">Acanthaster planci</name>
    <name type="common">Crown-of-thorns starfish</name>
    <dbReference type="NCBI Taxonomy" id="133434"/>
    <lineage>
        <taxon>Eukaryota</taxon>
        <taxon>Metazoa</taxon>
        <taxon>Echinodermata</taxon>
        <taxon>Eleutherozoa</taxon>
        <taxon>Asterozoa</taxon>
        <taxon>Asteroidea</taxon>
        <taxon>Valvatacea</taxon>
        <taxon>Valvatida</taxon>
        <taxon>Acanthasteridae</taxon>
        <taxon>Acanthaster</taxon>
    </lineage>
</organism>
<dbReference type="InterPro" id="IPR003961">
    <property type="entry name" value="FN3_dom"/>
</dbReference>
<proteinExistence type="predicted"/>
<dbReference type="PROSITE" id="PS50853">
    <property type="entry name" value="FN3"/>
    <property type="match status" value="8"/>
</dbReference>
<dbReference type="CDD" id="cd00037">
    <property type="entry name" value="CLECT"/>
    <property type="match status" value="7"/>
</dbReference>
<keyword evidence="4" id="KW-0732">Signal</keyword>
<feature type="domain" description="C-type lectin" evidence="6">
    <location>
        <begin position="629"/>
        <end position="748"/>
    </location>
</feature>
<keyword evidence="3" id="KW-0472">Membrane</keyword>
<dbReference type="Gene3D" id="3.10.100.10">
    <property type="entry name" value="Mannose-Binding Protein A, subunit A"/>
    <property type="match status" value="8"/>
</dbReference>
<keyword evidence="8" id="KW-1185">Reference proteome</keyword>
<feature type="domain" description="Fibronectin type-III" evidence="7">
    <location>
        <begin position="2293"/>
        <end position="2385"/>
    </location>
</feature>
<evidence type="ECO:0000313" key="8">
    <source>
        <dbReference type="Proteomes" id="UP000694845"/>
    </source>
</evidence>
<dbReference type="SMART" id="SM00034">
    <property type="entry name" value="CLECT"/>
    <property type="match status" value="8"/>
</dbReference>
<feature type="domain" description="C-type lectin" evidence="6">
    <location>
        <begin position="2163"/>
        <end position="2271"/>
    </location>
</feature>
<feature type="domain" description="Fibronectin type-III" evidence="7">
    <location>
        <begin position="760"/>
        <end position="856"/>
    </location>
</feature>
<feature type="domain" description="Fibronectin type-III" evidence="7">
    <location>
        <begin position="2984"/>
        <end position="3075"/>
    </location>
</feature>
<dbReference type="InterPro" id="IPR000859">
    <property type="entry name" value="CUB_dom"/>
</dbReference>
<feature type="domain" description="Fibronectin type-III" evidence="7">
    <location>
        <begin position="992"/>
        <end position="1083"/>
    </location>
</feature>
<dbReference type="OMA" id="MQYICEI"/>
<dbReference type="PROSITE" id="PS50041">
    <property type="entry name" value="C_TYPE_LECTIN_2"/>
    <property type="match status" value="8"/>
</dbReference>
<feature type="domain" description="CUB" evidence="5">
    <location>
        <begin position="3078"/>
        <end position="3188"/>
    </location>
</feature>
<evidence type="ECO:0000259" key="5">
    <source>
        <dbReference type="PROSITE" id="PS01180"/>
    </source>
</evidence>
<dbReference type="Gene3D" id="2.60.40.10">
    <property type="entry name" value="Immunoglobulins"/>
    <property type="match status" value="8"/>
</dbReference>
<dbReference type="InterPro" id="IPR036116">
    <property type="entry name" value="FN3_sf"/>
</dbReference>
<dbReference type="CDD" id="cd00041">
    <property type="entry name" value="CUB"/>
    <property type="match status" value="11"/>
</dbReference>
<sequence length="3472" mass="386669">MGQLLLPCFCFLLVLCIGTPSITACFAPLDLSGPLGNVSTPDYPDPYPQEYDCQLINITVSQGQIISLKFDGFDLGDDDVLMITEPSKPDPLILRGGRLPKNYYSHENTLQLNFTSESYNVDNRTGFLVYYTESDRVLPTPKTRVVPYTLSPGRPTVIRSLDYPQSYGDFAFYFYTFTSAPNTRIWAEIMDLDTEEGFDFLEMGNGVDPEQRFATRMRRVSGRGSRFQSMLSENNEMWMLFESDYSVVGRGFSVMLYETSLDFPDVKNLTAVPDNVTCGDSVNIPESGSISVQLTNYANNSLCTWRVSGVAGLRIRMSPNLFSLENGFDVLEVGNGLDPMDQSSRFVSLTGNGPSGPVMLESDAVWLRFRSDASVSDQGFQINFDQPITTECGGEFYINETHPSFIVAVDGMVLPMMQCRWIIRGRPGHFISGNVTRFKMEDIYDMVEIGTGDNPADPKTRVKMMSGNVDGGKFYTIADTVWVVFTLNGTQAGEGFSITFADDACGISTLLDRQGTIQSPGYPLGYPNNADCQWIIQVRGGYRINLTVNDLRTEYGFDKLLIGGVEPQDSGWSPCYELTGDMMKGVSVLSDYNGLSLRFVSDGSKQDMGFSVSYEETFFCPEGYELGNNDSACYKFVLAPASWEEARDECLGVDDGDLLVINDEAEFEYIKEMSFNISGDWWVGWYDRAIEGQWSWVDCQASTDWANSKWSNRSFEDAGMEEDCGMLLGDSGLLDDKNCSLPVKFVCETTKKDYAYTDAFPSLIRGQSTSEFSILLSWRVSSLVCDLRGYQIRYNTTASMDQFTYIDVDDPMANSVEVTGLMPDTKYLFEFVIDTFSYGLSSYRTAKSVFASTAKCPNEFEPGPADICYKFVKKLVTYEEARDDCQRTPGGDLVIIDNPTEQQYIQNRSVDGDWWIGLNDRAVEGRFRWTDCSPLTIWQSTQWAPDQPNNLTDSQDCGQFLETGQWNDWPCDRPMQYICEIITKNFDPENVSPGQFSATEVDPFSIQLSWVPPLYNCDIKGYAVMWGRVGDPLMMLQIEGVETSEYLVGNLLPEETYSFQIAAETFRQVLRFSSPQNVTLSDSTGYCPGGYEVGPMNNTCYKFVKKLVTWDEARMDCGSVRDGDLVIIDDVMEHDYIMERVVDGDWWIGFSDRGVEGRWQSVNCLDLSPWQTSKWAPDQPNDLSGTQDCGQLLETGQWNDWQCDRPMQYICEITPKAFNPEEQVATNLTVVDFTSTTVTLGWLPPPYTCDVLGYRITYSTSLSIYTLDVEGGDTSKVVVGSLRPLSLYSFNIQTKMAMGSSEPSDPITTNTAAYEGCQDVISSTDAVGNITSPLFPDDYPRLVNCLYRVDLSSSVGADSRIRLQFVYFSLGADDYVEIRELDSSARNYGTPVVIKGRGPIKDYFSSGSSLDIQFVSDASAEARGFRILYSQSEAAQPAEKDCGMTYTVKTNSLLSFQSVGYPNRHDNYQSCTWVFTCQPDKVLFAYLLQAGLEDGYDWVAVGNGNDPTNETALLERFTGQATGLILFSEDNMMWITLYSDYSISGMGFSFLLEEIDPSEVPVPPPKTQRSHDFGIQATCGGDVLVPTDGKAIITSPNYPGEYDINTTCTWLITGIPGRRFQMIFDFFETEKNYDLLSVGAGLDPLDPTSLRTAVSGSSLPSNIVLASDTAWVEFTSDSSTIGNGFSISLQNGNDCELILTVPSGGNMTVESPNYPNVYPNNSYCFWTIVSQSGRPLRGDVIRFSTEDGYDFVDVGVGNQPADLSTRFIHTSGSGLQPFSANSSTLWMTFTSDGTNNAEGFQVVFLDDGCDDSIIENTTSGRIESLNFPNTYPNNLDCTWTIRVGEIFRVKLVFEAFNVESGYDKLIIDGVDGDGSLTLTGSNLPDDVLSATNVITIQFQTDSDGGASGFALTFEEIYYCPGGYVAFQVGEGYTCYKFSADEKNWIEARKDCQSTDNGDLIIIENALENRGIAEITGGLDWWLGFYDRANEGVWRWVDCQAPTSWGNLNWEDPSGPDSTNGDEDCAIILDSSGRYQAIPCETPRRYICEIGEPKIFDGNPVSVSGFSFTSSSIHLEWTLSPQRCDVLSYFVQYSTLSGSPVETIVTGSNTNELDVFDLVRGTSYFFSIAAVTFTSGKLAYTDPVEIQTLQFDSEFCPPGYQGGWNYQCYKFVLSPVTWDEARADCRSVENGDLIDINFYAELLYINETAPGETLWIGYYDKGIEGDWRWSDCELPNAWQAINWAPDAPNDPLGNQDCAELTPDLLWDDQPCNGNVINGYVCEIYTKGYNDTDQNPTEITGEALTATRVSLTWTISIRFVCDVLGYKIEYSFDDQEPKIQRVDGASTGRAVVEGLVPNKNYTFLISAYSSLGDVTPTASVSVVTPDGDLCPQGYQEGYDYGCYKFVTSVKPWNESRRDCQSTEDGDLLIIDSQAELDFITQAKENISGTWWIGFSDSAEEGQWRWVDCSAPSGLNGTYWADGQPSDTTGTENCAELTQDSKFNDLACTSQLMYVCEITRKEFFPSEVDPTNFLGVSTTSESVLLRWTVSDYNCDIQGYKIQYRMNQGPEQQEIVPGSNTNNVNITGLMATTEYAFKLLAYTEFGDRGVAGITNVTTQEDPNACPEDGWEVGHGGKCYKFVRQLETWYDARAVCKQDADGDLVIIETQEENLYIQDRVQDGDWWIVSVEGDWRWVDCSTPSPWTLSNWGEGQPNNLNGNQHCGQILNDGKYNDWQCDRTMQFICEISPKPFDPSDGNPSRLRVFEDTPNSVLVQWRPSLVSCDVIGYRIAYNDPIVTNFKEVQGGNISSVVVTGLQDGSTYFFSIAGFTQEQLLPYSDRVSIVTPPLDDLCEDGWEPGLDYKCYKFGLLQKTWEEARADCQKVTDGDLVIVETQEEHSYLVNRTLGGDWWIGFYDQGTEGDWRWVDCQVQGTWPSTNWGNNQPNDLDGSQDCGQMLQTGLWNDWNCERPMQYICEINPKGFSSEDQGPTLFRGVAIDPTTIQLAWRPSQYNCEVLGYRIVYEEENVGKTLIVEGGATSSVLLKSLSPGAVYVFFIGAFTKDEELDLEGRSVRIQLPQGGVCGKRDLTASSGTIASPNYPSAYPANQDCIFTVSLPDSGASILIEFTAFDLEKGHDFLMMGPGLSPDMDTQYSLTGSELPQMAMIESSRAWIRFFSDESNQRLGFSLMYSTAKADSSGENIGSITLVLISQSFESFNEAIQTEFATAVVNQLNIYCKLDETNCLVDSTAEFTYREIRFTSLQDVDEGLQVTFWVTDPNDPMRRQAGLTSYQLQVVLDEYKANVENGGQFQFVVRTESNPLSEPWVIALLCVLGLLVLLLLVVIARDLTSRRKKKPRSLSSSDVEMKSREDFMTTDDAELIANADEVSLSSEQRRIPSAVNDNVYYVNPNAASHETEVGLGSLGASSNKGILKEEVSDPKTEVTGADDQKEGINGNIEVQVEPEPLYAATTKQSLED</sequence>
<reference evidence="9" key="1">
    <citation type="submission" date="2025-08" db="UniProtKB">
        <authorList>
            <consortium name="RefSeq"/>
        </authorList>
    </citation>
    <scope>IDENTIFICATION</scope>
</reference>
<dbReference type="RefSeq" id="XP_022112072.1">
    <property type="nucleotide sequence ID" value="XM_022256380.1"/>
</dbReference>
<dbReference type="InterPro" id="IPR050111">
    <property type="entry name" value="C-type_lectin/snaclec_domain"/>
</dbReference>
<evidence type="ECO:0000256" key="1">
    <source>
        <dbReference type="ARBA" id="ARBA00023157"/>
    </source>
</evidence>
<dbReference type="Pfam" id="PF00041">
    <property type="entry name" value="fn3"/>
    <property type="match status" value="7"/>
</dbReference>
<comment type="caution">
    <text evidence="2">Lacks conserved residue(s) required for the propagation of feature annotation.</text>
</comment>
<feature type="domain" description="Fibronectin type-III" evidence="7">
    <location>
        <begin position="1224"/>
        <end position="1314"/>
    </location>
</feature>
<dbReference type="SUPFAM" id="SSF49854">
    <property type="entry name" value="Spermadhesin, CUB domain"/>
    <property type="match status" value="11"/>
</dbReference>
<dbReference type="InterPro" id="IPR016186">
    <property type="entry name" value="C-type_lectin-like/link_sf"/>
</dbReference>
<dbReference type="SUPFAM" id="SSF56436">
    <property type="entry name" value="C-type lectin-like"/>
    <property type="match status" value="8"/>
</dbReference>
<feature type="disulfide bond" evidence="2">
    <location>
        <begin position="505"/>
        <end position="532"/>
    </location>
</feature>
<dbReference type="SUPFAM" id="SSF49265">
    <property type="entry name" value="Fibronectin type III"/>
    <property type="match status" value="5"/>
</dbReference>
<feature type="domain" description="CUB" evidence="5">
    <location>
        <begin position="1442"/>
        <end position="1555"/>
    </location>
</feature>
<dbReference type="PROSITE" id="PS00615">
    <property type="entry name" value="C_TYPE_LECTIN_1"/>
    <property type="match status" value="4"/>
</dbReference>
<feature type="domain" description="C-type lectin" evidence="6">
    <location>
        <begin position="1096"/>
        <end position="1212"/>
    </location>
</feature>